<dbReference type="RefSeq" id="WP_208818688.1">
    <property type="nucleotide sequence ID" value="NZ_BAAAOD010000010.1"/>
</dbReference>
<accession>A0ABU9AB94</accession>
<dbReference type="EMBL" id="JBBPIX010000003">
    <property type="protein sequence ID" value="MEK6463685.1"/>
    <property type="molecule type" value="Genomic_DNA"/>
</dbReference>
<feature type="compositionally biased region" description="Polar residues" evidence="1">
    <location>
        <begin position="1"/>
        <end position="24"/>
    </location>
</feature>
<evidence type="ECO:0008006" key="5">
    <source>
        <dbReference type="Google" id="ProtNLM"/>
    </source>
</evidence>
<feature type="region of interest" description="Disordered" evidence="1">
    <location>
        <begin position="1"/>
        <end position="55"/>
    </location>
</feature>
<feature type="transmembrane region" description="Helical" evidence="2">
    <location>
        <begin position="59"/>
        <end position="79"/>
    </location>
</feature>
<feature type="region of interest" description="Disordered" evidence="1">
    <location>
        <begin position="110"/>
        <end position="153"/>
    </location>
</feature>
<keyword evidence="2" id="KW-0472">Membrane</keyword>
<evidence type="ECO:0000313" key="3">
    <source>
        <dbReference type="EMBL" id="MEK6463685.1"/>
    </source>
</evidence>
<protein>
    <recommendedName>
        <fullName evidence="5">Secreted protein</fullName>
    </recommendedName>
</protein>
<keyword evidence="2" id="KW-1133">Transmembrane helix</keyword>
<name>A0ABU9AB94_PSEA5</name>
<gene>
    <name evidence="3" type="ORF">WG925_08055</name>
</gene>
<evidence type="ECO:0000313" key="4">
    <source>
        <dbReference type="Proteomes" id="UP001367513"/>
    </source>
</evidence>
<comment type="caution">
    <text evidence="3">The sequence shown here is derived from an EMBL/GenBank/DDBJ whole genome shotgun (WGS) entry which is preliminary data.</text>
</comment>
<sequence>MTTQNGPRHGATQQPWWDEQQSVTARIPSQIPAQRGAPAPAGQEGRPAPEASRGTGRRLARWSGFLVVAVLLLAIGMAIGGSGARQETVAAAPASSSADQGRIATLEQQLADAQRSNQTLQSELDSRTTTPPAPVAPAVPAAPVETGPATTVSDGTYEVGVDLAAGRYKTPGPDGGGALDMCYVARSSNDSGELDSIIANDIAQGPSSVTVKKGEFAKFSGGCTWTKQ</sequence>
<proteinExistence type="predicted"/>
<organism evidence="3 4">
    <name type="scientific">Pseudonocardia alni subsp. carboxydivorans</name>
    <dbReference type="NCBI Taxonomy" id="415010"/>
    <lineage>
        <taxon>Bacteria</taxon>
        <taxon>Bacillati</taxon>
        <taxon>Actinomycetota</taxon>
        <taxon>Actinomycetes</taxon>
        <taxon>Pseudonocardiales</taxon>
        <taxon>Pseudonocardiaceae</taxon>
        <taxon>Pseudonocardia</taxon>
    </lineage>
</organism>
<dbReference type="Proteomes" id="UP001367513">
    <property type="component" value="Unassembled WGS sequence"/>
</dbReference>
<feature type="compositionally biased region" description="Polar residues" evidence="1">
    <location>
        <begin position="114"/>
        <end position="123"/>
    </location>
</feature>
<feature type="compositionally biased region" description="Low complexity" evidence="1">
    <location>
        <begin position="32"/>
        <end position="51"/>
    </location>
</feature>
<evidence type="ECO:0000256" key="1">
    <source>
        <dbReference type="SAM" id="MobiDB-lite"/>
    </source>
</evidence>
<keyword evidence="4" id="KW-1185">Reference proteome</keyword>
<reference evidence="3 4" key="1">
    <citation type="submission" date="2024-03" db="EMBL/GenBank/DDBJ databases">
        <title>Draft genome sequence of Pseudonocardia carboxydivorans JCM 14827.</title>
        <authorList>
            <person name="Duangmal K."/>
        </authorList>
    </citation>
    <scope>NUCLEOTIDE SEQUENCE [LARGE SCALE GENOMIC DNA]</scope>
    <source>
        <strain evidence="3 4">JCM 14827</strain>
    </source>
</reference>
<evidence type="ECO:0000256" key="2">
    <source>
        <dbReference type="SAM" id="Phobius"/>
    </source>
</evidence>
<keyword evidence="2" id="KW-0812">Transmembrane</keyword>
<feature type="compositionally biased region" description="Low complexity" evidence="1">
    <location>
        <begin position="138"/>
        <end position="152"/>
    </location>
</feature>